<keyword evidence="3 8" id="KW-0813">Transport</keyword>
<keyword evidence="7 8" id="KW-0472">Membrane</keyword>
<dbReference type="InterPro" id="IPR003804">
    <property type="entry name" value="Lactate_perm"/>
</dbReference>
<gene>
    <name evidence="9" type="ORF">ATL39_2690</name>
</gene>
<dbReference type="OrthoDB" id="9761056at2"/>
<feature type="transmembrane region" description="Helical" evidence="8">
    <location>
        <begin position="435"/>
        <end position="455"/>
    </location>
</feature>
<dbReference type="Proteomes" id="UP000285120">
    <property type="component" value="Unassembled WGS sequence"/>
</dbReference>
<dbReference type="EMBL" id="RAPK01000010">
    <property type="protein sequence ID" value="RKD71294.1"/>
    <property type="molecule type" value="Genomic_DNA"/>
</dbReference>
<protein>
    <recommendedName>
        <fullName evidence="8">L-lactate permease</fullName>
    </recommendedName>
</protein>
<feature type="transmembrane region" description="Helical" evidence="8">
    <location>
        <begin position="192"/>
        <end position="212"/>
    </location>
</feature>
<evidence type="ECO:0000256" key="3">
    <source>
        <dbReference type="ARBA" id="ARBA00022448"/>
    </source>
</evidence>
<dbReference type="Pfam" id="PF02652">
    <property type="entry name" value="Lactate_perm"/>
    <property type="match status" value="1"/>
</dbReference>
<feature type="transmembrane region" description="Helical" evidence="8">
    <location>
        <begin position="398"/>
        <end position="415"/>
    </location>
</feature>
<dbReference type="RefSeq" id="WP_120193835.1">
    <property type="nucleotide sequence ID" value="NZ_RAPK01000010.1"/>
</dbReference>
<dbReference type="PANTHER" id="PTHR30003">
    <property type="entry name" value="L-LACTATE PERMEASE"/>
    <property type="match status" value="1"/>
</dbReference>
<name>A0A419V023_9BACL</name>
<evidence type="ECO:0000256" key="5">
    <source>
        <dbReference type="ARBA" id="ARBA00022692"/>
    </source>
</evidence>
<reference evidence="9 10" key="1">
    <citation type="submission" date="2018-09" db="EMBL/GenBank/DDBJ databases">
        <title>Genomic Encyclopedia of Archaeal and Bacterial Type Strains, Phase II (KMG-II): from individual species to whole genera.</title>
        <authorList>
            <person name="Goeker M."/>
        </authorList>
    </citation>
    <scope>NUCLEOTIDE SEQUENCE [LARGE SCALE GENOMIC DNA]</scope>
    <source>
        <strain evidence="9 10">DSM 17008</strain>
    </source>
</reference>
<dbReference type="GO" id="GO:0005886">
    <property type="term" value="C:plasma membrane"/>
    <property type="evidence" value="ECO:0007669"/>
    <property type="project" value="UniProtKB-SubCell"/>
</dbReference>
<evidence type="ECO:0000256" key="2">
    <source>
        <dbReference type="ARBA" id="ARBA00010100"/>
    </source>
</evidence>
<feature type="transmembrane region" description="Helical" evidence="8">
    <location>
        <begin position="156"/>
        <end position="180"/>
    </location>
</feature>
<evidence type="ECO:0000256" key="7">
    <source>
        <dbReference type="ARBA" id="ARBA00023136"/>
    </source>
</evidence>
<organism evidence="9 10">
    <name type="scientific">Sinobaca qinghaiensis</name>
    <dbReference type="NCBI Taxonomy" id="342944"/>
    <lineage>
        <taxon>Bacteria</taxon>
        <taxon>Bacillati</taxon>
        <taxon>Bacillota</taxon>
        <taxon>Bacilli</taxon>
        <taxon>Bacillales</taxon>
        <taxon>Sporolactobacillaceae</taxon>
        <taxon>Sinobaca</taxon>
    </lineage>
</organism>
<feature type="transmembrane region" description="Helical" evidence="8">
    <location>
        <begin position="12"/>
        <end position="32"/>
    </location>
</feature>
<dbReference type="GO" id="GO:0015129">
    <property type="term" value="F:lactate transmembrane transporter activity"/>
    <property type="evidence" value="ECO:0007669"/>
    <property type="project" value="UniProtKB-UniRule"/>
</dbReference>
<feature type="transmembrane region" description="Helical" evidence="8">
    <location>
        <begin position="224"/>
        <end position="244"/>
    </location>
</feature>
<feature type="transmembrane region" description="Helical" evidence="8">
    <location>
        <begin position="38"/>
        <end position="56"/>
    </location>
</feature>
<evidence type="ECO:0000256" key="4">
    <source>
        <dbReference type="ARBA" id="ARBA00022475"/>
    </source>
</evidence>
<evidence type="ECO:0000256" key="6">
    <source>
        <dbReference type="ARBA" id="ARBA00022989"/>
    </source>
</evidence>
<feature type="transmembrane region" description="Helical" evidence="8">
    <location>
        <begin position="130"/>
        <end position="149"/>
    </location>
</feature>
<sequence>MWYQQYDPFGNEWISALIAFLPILLFLLAMTVFKMKGVYAAALSLAACTGITILFFDMPAATALSAVILGFGRALWPIGYIVIMAVWLYKIAVETGKFDIIRGSIANISQDHRLQLLLIGFSFNAFLEGAAGFGVPIAISAALLVTLGFKPLKAAGLCLIANAASGAFGAIGIPVITGAQVGGLETLELSRMLAWILPGISFAVPFILIFILDGRKGVKEILPALFVVSGTYTLAQIVTIVFMGPELANILSSLLSMVALAVFLRTWQPKTIYREPGAEVLPEKEHYSFKQIIVSWSPFYILTAVIAVWSLPSFQALFAEGGRFASTTLALQMPALHQQVMQLPPIAAVETAMDAVWSVNLLSATGTAILVSILLTSTFFPSLNGFQTMQVLGKTIKELWLPVLTICLVMAFANLSNYAGLSASMGLALSKTGMFFPFVSPVLGWIGVFLTGSVVNNNALFGSLQVVTANQIGTSPALLLASNTAGGVMGKLISPQSIAIAAAAVQQTGKESELFKFTLRYSLALLFIVCLLTFVLSFIFTT</sequence>
<accession>A0A419V023</accession>
<comment type="subcellular location">
    <subcellularLocation>
        <location evidence="1 8">Cell membrane</location>
        <topology evidence="1 8">Multi-pass membrane protein</topology>
    </subcellularLocation>
</comment>
<dbReference type="AlphaFoldDB" id="A0A419V023"/>
<dbReference type="PANTHER" id="PTHR30003:SF5">
    <property type="entry name" value="L-LACTATE PERMEASE"/>
    <property type="match status" value="1"/>
</dbReference>
<evidence type="ECO:0000256" key="1">
    <source>
        <dbReference type="ARBA" id="ARBA00004651"/>
    </source>
</evidence>
<evidence type="ECO:0000313" key="10">
    <source>
        <dbReference type="Proteomes" id="UP000285120"/>
    </source>
</evidence>
<proteinExistence type="inferred from homology"/>
<keyword evidence="10" id="KW-1185">Reference proteome</keyword>
<dbReference type="NCBIfam" id="TIGR00795">
    <property type="entry name" value="lctP"/>
    <property type="match status" value="1"/>
</dbReference>
<dbReference type="GO" id="GO:0015295">
    <property type="term" value="F:solute:proton symporter activity"/>
    <property type="evidence" value="ECO:0007669"/>
    <property type="project" value="TreeGrafter"/>
</dbReference>
<keyword evidence="5 8" id="KW-0812">Transmembrane</keyword>
<comment type="caution">
    <text evidence="9">The sequence shown here is derived from an EMBL/GenBank/DDBJ whole genome shotgun (WGS) entry which is preliminary data.</text>
</comment>
<feature type="transmembrane region" description="Helical" evidence="8">
    <location>
        <begin position="519"/>
        <end position="540"/>
    </location>
</feature>
<feature type="transmembrane region" description="Helical" evidence="8">
    <location>
        <begin position="63"/>
        <end position="89"/>
    </location>
</feature>
<keyword evidence="6 8" id="KW-1133">Transmembrane helix</keyword>
<feature type="transmembrane region" description="Helical" evidence="8">
    <location>
        <begin position="292"/>
        <end position="311"/>
    </location>
</feature>
<keyword evidence="4 8" id="KW-1003">Cell membrane</keyword>
<evidence type="ECO:0000256" key="8">
    <source>
        <dbReference type="RuleBase" id="RU365092"/>
    </source>
</evidence>
<comment type="function">
    <text evidence="8">Uptake of L-lactate across the membrane. Can also transport D-lactate and glycolate.</text>
</comment>
<feature type="transmembrane region" description="Helical" evidence="8">
    <location>
        <begin position="250"/>
        <end position="267"/>
    </location>
</feature>
<comment type="similarity">
    <text evidence="2 8">Belongs to the lactate permease family.</text>
</comment>
<evidence type="ECO:0000313" key="9">
    <source>
        <dbReference type="EMBL" id="RKD71294.1"/>
    </source>
</evidence>
<feature type="transmembrane region" description="Helical" evidence="8">
    <location>
        <begin position="361"/>
        <end position="386"/>
    </location>
</feature>